<evidence type="ECO:0000313" key="1">
    <source>
        <dbReference type="EMBL" id="KAI7842335.1"/>
    </source>
</evidence>
<dbReference type="AlphaFoldDB" id="A0AAD5DQY1"/>
<reference evidence="1" key="1">
    <citation type="submission" date="2020-11" db="EMBL/GenBank/DDBJ databases">
        <title>Chlorella ohadii genome sequencing and assembly.</title>
        <authorList>
            <person name="Murik O."/>
            <person name="Treves H."/>
            <person name="Kedem I."/>
            <person name="Shotland Y."/>
            <person name="Kaplan A."/>
        </authorList>
    </citation>
    <scope>NUCLEOTIDE SEQUENCE</scope>
    <source>
        <strain evidence="1">1</strain>
    </source>
</reference>
<dbReference type="GO" id="GO:0016020">
    <property type="term" value="C:membrane"/>
    <property type="evidence" value="ECO:0007669"/>
    <property type="project" value="InterPro"/>
</dbReference>
<evidence type="ECO:0000313" key="2">
    <source>
        <dbReference type="Proteomes" id="UP001205105"/>
    </source>
</evidence>
<dbReference type="PANTHER" id="PTHR33219:SF14">
    <property type="entry name" value="PROTEIN COFACTOR ASSEMBLY OF COMPLEX C SUBUNIT B CCB3, CHLOROPLASTIC-RELATED"/>
    <property type="match status" value="1"/>
</dbReference>
<gene>
    <name evidence="1" type="ORF">COHA_003975</name>
</gene>
<dbReference type="PANTHER" id="PTHR33219">
    <property type="entry name" value="YLMG HOMOLOG PROTEIN 2, CHLOROPLASTIC"/>
    <property type="match status" value="1"/>
</dbReference>
<dbReference type="Proteomes" id="UP001205105">
    <property type="component" value="Unassembled WGS sequence"/>
</dbReference>
<keyword evidence="2" id="KW-1185">Reference proteome</keyword>
<dbReference type="GO" id="GO:0010020">
    <property type="term" value="P:chloroplast fission"/>
    <property type="evidence" value="ECO:0007669"/>
    <property type="project" value="TreeGrafter"/>
</dbReference>
<dbReference type="EMBL" id="JADXDR010000053">
    <property type="protein sequence ID" value="KAI7842335.1"/>
    <property type="molecule type" value="Genomic_DNA"/>
</dbReference>
<accession>A0AAD5DQY1</accession>
<protein>
    <submittedName>
        <fullName evidence="1">Uncharacterized protein</fullName>
    </submittedName>
</protein>
<dbReference type="Pfam" id="PF02325">
    <property type="entry name" value="CCB3_YggT"/>
    <property type="match status" value="1"/>
</dbReference>
<dbReference type="InterPro" id="IPR003425">
    <property type="entry name" value="CCB3/YggT"/>
</dbReference>
<organism evidence="1 2">
    <name type="scientific">Chlorella ohadii</name>
    <dbReference type="NCBI Taxonomy" id="2649997"/>
    <lineage>
        <taxon>Eukaryota</taxon>
        <taxon>Viridiplantae</taxon>
        <taxon>Chlorophyta</taxon>
        <taxon>core chlorophytes</taxon>
        <taxon>Trebouxiophyceae</taxon>
        <taxon>Chlorellales</taxon>
        <taxon>Chlorellaceae</taxon>
        <taxon>Chlorella clade</taxon>
        <taxon>Chlorella</taxon>
    </lineage>
</organism>
<sequence length="155" mass="16746">MFGSRKPRPAPASGVVELNRPDGGFELCMSDSTAGISALRSHVHFVRGSPVQFAAILPGDGVAEAIVTPLATVVDPYLNLFRGIIPPLGGIDFSPILAFVVLDLFTNSAAALPAEMDEQGRLKEQPRARLNLKQAWQRRMEATAARRAAQQQQQQ</sequence>
<proteinExistence type="predicted"/>
<name>A0AAD5DQY1_9CHLO</name>
<comment type="caution">
    <text evidence="1">The sequence shown here is derived from an EMBL/GenBank/DDBJ whole genome shotgun (WGS) entry which is preliminary data.</text>
</comment>